<dbReference type="PANTHER" id="PTHR22367:SF2">
    <property type="entry name" value="COILED-COIL DOMAIN-CONTAINING PROTEIN 14"/>
    <property type="match status" value="1"/>
</dbReference>
<proteinExistence type="evidence at transcript level"/>
<organism evidence="3">
    <name type="scientific">Callorhinchus milii</name>
    <name type="common">Ghost shark</name>
    <dbReference type="NCBI Taxonomy" id="7868"/>
    <lineage>
        <taxon>Eukaryota</taxon>
        <taxon>Metazoa</taxon>
        <taxon>Chordata</taxon>
        <taxon>Craniata</taxon>
        <taxon>Vertebrata</taxon>
        <taxon>Chondrichthyes</taxon>
        <taxon>Holocephali</taxon>
        <taxon>Chimaeriformes</taxon>
        <taxon>Callorhinchidae</taxon>
        <taxon>Callorhinchus</taxon>
    </lineage>
</organism>
<feature type="region of interest" description="Disordered" evidence="2">
    <location>
        <begin position="140"/>
        <end position="173"/>
    </location>
</feature>
<feature type="compositionally biased region" description="Acidic residues" evidence="2">
    <location>
        <begin position="154"/>
        <end position="172"/>
    </location>
</feature>
<name>V9KH82_CALMI</name>
<dbReference type="GO" id="GO:0071539">
    <property type="term" value="P:protein localization to centrosome"/>
    <property type="evidence" value="ECO:0007669"/>
    <property type="project" value="TreeGrafter"/>
</dbReference>
<keyword evidence="1" id="KW-0175">Coiled coil</keyword>
<evidence type="ECO:0000313" key="3">
    <source>
        <dbReference type="EMBL" id="AFO97242.1"/>
    </source>
</evidence>
<dbReference type="EMBL" id="JW864725">
    <property type="protein sequence ID" value="AFO97242.1"/>
    <property type="molecule type" value="mRNA"/>
</dbReference>
<feature type="coiled-coil region" evidence="1">
    <location>
        <begin position="259"/>
        <end position="393"/>
    </location>
</feature>
<dbReference type="GO" id="GO:0034451">
    <property type="term" value="C:centriolar satellite"/>
    <property type="evidence" value="ECO:0007669"/>
    <property type="project" value="TreeGrafter"/>
</dbReference>
<accession>V9KH82</accession>
<dbReference type="AlphaFoldDB" id="V9KH82"/>
<protein>
    <submittedName>
        <fullName evidence="3">Coiled-coil domain-containing protein 14</fullName>
    </submittedName>
</protein>
<evidence type="ECO:0000256" key="2">
    <source>
        <dbReference type="SAM" id="MobiDB-lite"/>
    </source>
</evidence>
<dbReference type="PANTHER" id="PTHR22367">
    <property type="entry name" value="COILED-COIL DOMAIN-CONTAINING PROTEIN 14"/>
    <property type="match status" value="1"/>
</dbReference>
<dbReference type="Pfam" id="PF15254">
    <property type="entry name" value="CCDC14"/>
    <property type="match status" value="1"/>
</dbReference>
<reference evidence="3" key="1">
    <citation type="journal article" date="2014" name="Nature">
        <title>Elephant shark genome provides unique insights into gnathostome evolution.</title>
        <authorList>
            <consortium name="International Elephant Shark Genome Sequencing Consortium"/>
            <person name="Venkatesh B."/>
            <person name="Lee A.P."/>
            <person name="Ravi V."/>
            <person name="Maurya A.K."/>
            <person name="Lian M.M."/>
            <person name="Swann J.B."/>
            <person name="Ohta Y."/>
            <person name="Flajnik M.F."/>
            <person name="Sutoh Y."/>
            <person name="Kasahara M."/>
            <person name="Hoon S."/>
            <person name="Gangu V."/>
            <person name="Roy S.W."/>
            <person name="Irimia M."/>
            <person name="Korzh V."/>
            <person name="Kondrychyn I."/>
            <person name="Lim Z.W."/>
            <person name="Tay B.H."/>
            <person name="Tohari S."/>
            <person name="Kong K.W."/>
            <person name="Ho S."/>
            <person name="Lorente-Galdos B."/>
            <person name="Quilez J."/>
            <person name="Marques-Bonet T."/>
            <person name="Raney B.J."/>
            <person name="Ingham P.W."/>
            <person name="Tay A."/>
            <person name="Hillier L.W."/>
            <person name="Minx P."/>
            <person name="Boehm T."/>
            <person name="Wilson R.K."/>
            <person name="Brenner S."/>
            <person name="Warren W.C."/>
        </authorList>
    </citation>
    <scope>NUCLEOTIDE SEQUENCE</scope>
    <source>
        <tissue evidence="3">Testis</tissue>
    </source>
</reference>
<feature type="compositionally biased region" description="Polar residues" evidence="2">
    <location>
        <begin position="142"/>
        <end position="151"/>
    </location>
</feature>
<dbReference type="InterPro" id="IPR029343">
    <property type="entry name" value="CCDC14"/>
</dbReference>
<evidence type="ECO:0000256" key="1">
    <source>
        <dbReference type="SAM" id="Coils"/>
    </source>
</evidence>
<sequence>MQSYYAVMESGCQDAPKFNSRLPTSTPALSPQNAGQPLVIQSAMPHDLYNQTSSQGGMNFFPIYTTTAPAIQPVMTFAPSGIPHTSLHTVAMPTLIQPLSGGDGVGTLINYGEQCLKERDPLKCIQHQVTKMQNPEVELQQKAWQTQARVQESSESDEEGCDGTTTEEDDLNSVDITPVRDTSCQTSFDRHLQLKTRSPDKTAKKVRTVKNLLSELKTRVSDKDDSEIIRLIMELDESVSLLPTGVGSTNVQAEIAIGLQSLRSENAQLRRRLRIVNQQLRERERAEKESRITDCNFELISLQCMNTTLQTQLKESQKGLESLQRKNEELLSVIDEQSKGNKQLLQQMQEKEQDLFHNRQQCERDTTRVKMEVDEALAKMRSLQLKLEASEKENQIVGITLRQRDMEVSRLRDLTRTLQCSMARLVSDLSIDCTKAKPETRLTRNLLEEYNHQLEEEPIMDKGINSVAMYLKNLDIDKACAIRTILQSGERQESEPTVPVQTFTTIPMYSTNNALPKAFGRQLNFPSPTKTVSDGSTLVGEESNLDETTYIPLVGNVSKIQNKLFEQRNCIPPQSSRDSKRFNIDNESSDANLYNRAGAMPSTWELPEKAVDEQLPVLCKLQEIAATDCSSRIFFRATVPENDLIQMKPSDITAVDFTDNASNLPKLNAHQHTSLPHERNGLLLNKSRVSAVDSSFSTFDSRSVKSDWTMSSVSSFSSRDEQAFQNGLAALDANIARLQRSLRTDFLR</sequence>